<dbReference type="InterPro" id="IPR036812">
    <property type="entry name" value="NAD(P)_OxRdtase_dom_sf"/>
</dbReference>
<dbReference type="AlphaFoldDB" id="A0AAJ8JXT5"/>
<dbReference type="Pfam" id="PF00248">
    <property type="entry name" value="Aldo_ket_red"/>
    <property type="match status" value="1"/>
</dbReference>
<dbReference type="InterPro" id="IPR050523">
    <property type="entry name" value="AKR_Detox_Biosynth"/>
</dbReference>
<organism evidence="4 5">
    <name type="scientific">Cryptococcus depauperatus CBS 7841</name>
    <dbReference type="NCBI Taxonomy" id="1295531"/>
    <lineage>
        <taxon>Eukaryota</taxon>
        <taxon>Fungi</taxon>
        <taxon>Dikarya</taxon>
        <taxon>Basidiomycota</taxon>
        <taxon>Agaricomycotina</taxon>
        <taxon>Tremellomycetes</taxon>
        <taxon>Tremellales</taxon>
        <taxon>Cryptococcaceae</taxon>
        <taxon>Cryptococcus</taxon>
    </lineage>
</organism>
<dbReference type="PANTHER" id="PTHR43364:SF7">
    <property type="entry name" value="NADP-DEPENDENT OXIDOREDUCTASE DOMAIN-CONTAINING PROTEIN-RELATED"/>
    <property type="match status" value="1"/>
</dbReference>
<dbReference type="PANTHER" id="PTHR43364">
    <property type="entry name" value="NADH-SPECIFIC METHYLGLYOXAL REDUCTASE-RELATED"/>
    <property type="match status" value="1"/>
</dbReference>
<evidence type="ECO:0000256" key="1">
    <source>
        <dbReference type="ARBA" id="ARBA00022857"/>
    </source>
</evidence>
<dbReference type="SUPFAM" id="SSF51430">
    <property type="entry name" value="NAD(P)-linked oxidoreductase"/>
    <property type="match status" value="1"/>
</dbReference>
<protein>
    <recommendedName>
        <fullName evidence="3">NADP-dependent oxidoreductase domain-containing protein</fullName>
    </recommendedName>
</protein>
<evidence type="ECO:0000259" key="3">
    <source>
        <dbReference type="Pfam" id="PF00248"/>
    </source>
</evidence>
<dbReference type="Proteomes" id="UP000094043">
    <property type="component" value="Chromosome 7"/>
</dbReference>
<evidence type="ECO:0000313" key="5">
    <source>
        <dbReference type="Proteomes" id="UP000094043"/>
    </source>
</evidence>
<comment type="similarity">
    <text evidence="2">Belongs to the aldo/keto reductase family. Aldo/keto reductase 2 subfamily.</text>
</comment>
<proteinExistence type="inferred from homology"/>
<keyword evidence="1" id="KW-0521">NADP</keyword>
<dbReference type="GeneID" id="91089819"/>
<dbReference type="EMBL" id="CP143790">
    <property type="protein sequence ID" value="WVN90374.1"/>
    <property type="molecule type" value="Genomic_DNA"/>
</dbReference>
<keyword evidence="5" id="KW-1185">Reference proteome</keyword>
<accession>A0AAJ8JXT5</accession>
<name>A0AAJ8JXT5_9TREE</name>
<dbReference type="Gene3D" id="3.20.20.100">
    <property type="entry name" value="NADP-dependent oxidoreductase domain"/>
    <property type="match status" value="1"/>
</dbReference>
<dbReference type="InterPro" id="IPR023210">
    <property type="entry name" value="NADP_OxRdtase_dom"/>
</dbReference>
<reference evidence="4" key="1">
    <citation type="submission" date="2016-06" db="EMBL/GenBank/DDBJ databases">
        <authorList>
            <person name="Cuomo C."/>
            <person name="Litvintseva A."/>
            <person name="Heitman J."/>
            <person name="Chen Y."/>
            <person name="Sun S."/>
            <person name="Springer D."/>
            <person name="Dromer F."/>
            <person name="Young S."/>
            <person name="Zeng Q."/>
            <person name="Chapman S."/>
            <person name="Gujja S."/>
            <person name="Saif S."/>
            <person name="Birren B."/>
        </authorList>
    </citation>
    <scope>NUCLEOTIDE SEQUENCE</scope>
    <source>
        <strain evidence="4">CBS 7841</strain>
    </source>
</reference>
<evidence type="ECO:0000313" key="4">
    <source>
        <dbReference type="EMBL" id="WVN90374.1"/>
    </source>
</evidence>
<dbReference type="RefSeq" id="XP_066071074.1">
    <property type="nucleotide sequence ID" value="XM_066214977.1"/>
</dbReference>
<reference evidence="4" key="3">
    <citation type="submission" date="2024-01" db="EMBL/GenBank/DDBJ databases">
        <authorList>
            <person name="Coelho M.A."/>
            <person name="David-Palma M."/>
            <person name="Shea T."/>
            <person name="Sun S."/>
            <person name="Cuomo C.A."/>
            <person name="Heitman J."/>
        </authorList>
    </citation>
    <scope>NUCLEOTIDE SEQUENCE</scope>
    <source>
        <strain evidence="4">CBS 7841</strain>
    </source>
</reference>
<feature type="domain" description="NADP-dependent oxidoreductase" evidence="3">
    <location>
        <begin position="52"/>
        <end position="359"/>
    </location>
</feature>
<gene>
    <name evidence="4" type="ORF">L203_105610</name>
</gene>
<dbReference type="KEGG" id="cdep:91089819"/>
<evidence type="ECO:0000256" key="2">
    <source>
        <dbReference type="ARBA" id="ARBA00038157"/>
    </source>
</evidence>
<reference evidence="4" key="2">
    <citation type="journal article" date="2022" name="Elife">
        <title>Obligate sexual reproduction of a homothallic fungus closely related to the Cryptococcus pathogenic species complex.</title>
        <authorList>
            <person name="Passer A.R."/>
            <person name="Clancey S.A."/>
            <person name="Shea T."/>
            <person name="David-Palma M."/>
            <person name="Averette A.F."/>
            <person name="Boekhout T."/>
            <person name="Porcel B.M."/>
            <person name="Nowrousian M."/>
            <person name="Cuomo C.A."/>
            <person name="Sun S."/>
            <person name="Heitman J."/>
            <person name="Coelho M.A."/>
        </authorList>
    </citation>
    <scope>NUCLEOTIDE SEQUENCE</scope>
    <source>
        <strain evidence="4">CBS 7841</strain>
    </source>
</reference>
<sequence length="399" mass="44896">MSATLLQSSRDYTPEDANNERSVLDIYAPRKAKAELDRYRLLSPTAGVRVSPLCLGAMSFGNQWTHYMGKALDLDETRKLLDTFYEAGGNFIDTANFYQDEQSEMIIGEWIEEKGIRDEIVLATKYTGCHLDRKEGKFAGIGINYGGNHKKSLYHNLERSLKKLRTTYIDLLYVHWWDYSTSIPEMMQSLNDVVRSGKVLYLGISDTPAWVVAQANEYARHHGLAQFVVYQGMYNLARRDMERDIIPMARAYGMSIAPWGVLGQGKFKDPEHLKKQENWRSEAPPSETDLKISRALKEVADEIGGNVSVTGVALAWTRHKVADVFPIVGTNNVAHLQQNIEALNIHLTADQVAKLDKASEFDLGFPYIFFGTDPHYLPGGLSQGTPLEPAGEIQFKQLA</sequence>